<dbReference type="AlphaFoldDB" id="A0AAD5JVL4"/>
<comment type="caution">
    <text evidence="1">The sequence shown here is derived from an EMBL/GenBank/DDBJ whole genome shotgun (WGS) entry which is preliminary data.</text>
</comment>
<sequence>MSSENCGCCQCTQNDACADILCCCLDYGMSTHTLLGQLYGQETMLIKALFSVISEIEVEALLSYTSQVLDRLKKERVDGKLSDELSAFIDQKLVEKEDLEKRIADQIYDEHEESVKGHLFEYRFQKAVTAMKREEYKKEKGEIEEKLGHWIAVANDFKRNAGSNSFLVEHETIIELLQEKLHNCECELAKCHYDDYYRQQSEEL</sequence>
<evidence type="ECO:0000313" key="2">
    <source>
        <dbReference type="Proteomes" id="UP001209540"/>
    </source>
</evidence>
<reference evidence="1" key="2">
    <citation type="submission" date="2023-02" db="EMBL/GenBank/DDBJ databases">
        <authorList>
            <consortium name="DOE Joint Genome Institute"/>
            <person name="Mondo S.J."/>
            <person name="Chang Y."/>
            <person name="Wang Y."/>
            <person name="Ahrendt S."/>
            <person name="Andreopoulos W."/>
            <person name="Barry K."/>
            <person name="Beard J."/>
            <person name="Benny G.L."/>
            <person name="Blankenship S."/>
            <person name="Bonito G."/>
            <person name="Cuomo C."/>
            <person name="Desiro A."/>
            <person name="Gervers K.A."/>
            <person name="Hundley H."/>
            <person name="Kuo A."/>
            <person name="LaButti K."/>
            <person name="Lang B.F."/>
            <person name="Lipzen A."/>
            <person name="O'Donnell K."/>
            <person name="Pangilinan J."/>
            <person name="Reynolds N."/>
            <person name="Sandor L."/>
            <person name="Smith M.W."/>
            <person name="Tsang A."/>
            <person name="Grigoriev I.V."/>
            <person name="Stajich J.E."/>
            <person name="Spatafora J.W."/>
        </authorList>
    </citation>
    <scope>NUCLEOTIDE SEQUENCE</scope>
    <source>
        <strain evidence="1">RSA 2281</strain>
    </source>
</reference>
<evidence type="ECO:0000313" key="1">
    <source>
        <dbReference type="EMBL" id="KAI9243022.1"/>
    </source>
</evidence>
<reference evidence="1" key="1">
    <citation type="journal article" date="2022" name="IScience">
        <title>Evolution of zygomycete secretomes and the origins of terrestrial fungal ecologies.</title>
        <authorList>
            <person name="Chang Y."/>
            <person name="Wang Y."/>
            <person name="Mondo S."/>
            <person name="Ahrendt S."/>
            <person name="Andreopoulos W."/>
            <person name="Barry K."/>
            <person name="Beard J."/>
            <person name="Benny G.L."/>
            <person name="Blankenship S."/>
            <person name="Bonito G."/>
            <person name="Cuomo C."/>
            <person name="Desiro A."/>
            <person name="Gervers K.A."/>
            <person name="Hundley H."/>
            <person name="Kuo A."/>
            <person name="LaButti K."/>
            <person name="Lang B.F."/>
            <person name="Lipzen A."/>
            <person name="O'Donnell K."/>
            <person name="Pangilinan J."/>
            <person name="Reynolds N."/>
            <person name="Sandor L."/>
            <person name="Smith M.E."/>
            <person name="Tsang A."/>
            <person name="Grigoriev I.V."/>
            <person name="Stajich J.E."/>
            <person name="Spatafora J.W."/>
        </authorList>
    </citation>
    <scope>NUCLEOTIDE SEQUENCE</scope>
    <source>
        <strain evidence="1">RSA 2281</strain>
    </source>
</reference>
<gene>
    <name evidence="1" type="ORF">BDA99DRAFT_610583</name>
</gene>
<protein>
    <submittedName>
        <fullName evidence="1">Uncharacterized protein</fullName>
    </submittedName>
</protein>
<keyword evidence="2" id="KW-1185">Reference proteome</keyword>
<dbReference type="Proteomes" id="UP001209540">
    <property type="component" value="Unassembled WGS sequence"/>
</dbReference>
<proteinExistence type="predicted"/>
<dbReference type="EMBL" id="JAIXMP010000122">
    <property type="protein sequence ID" value="KAI9243022.1"/>
    <property type="molecule type" value="Genomic_DNA"/>
</dbReference>
<organism evidence="1 2">
    <name type="scientific">Phascolomyces articulosus</name>
    <dbReference type="NCBI Taxonomy" id="60185"/>
    <lineage>
        <taxon>Eukaryota</taxon>
        <taxon>Fungi</taxon>
        <taxon>Fungi incertae sedis</taxon>
        <taxon>Mucoromycota</taxon>
        <taxon>Mucoromycotina</taxon>
        <taxon>Mucoromycetes</taxon>
        <taxon>Mucorales</taxon>
        <taxon>Lichtheimiaceae</taxon>
        <taxon>Phascolomyces</taxon>
    </lineage>
</organism>
<name>A0AAD5JVL4_9FUNG</name>
<accession>A0AAD5JVL4</accession>